<reference evidence="10" key="1">
    <citation type="submission" date="2023-08" db="EMBL/GenBank/DDBJ databases">
        <authorList>
            <person name="Chen Y."/>
            <person name="Shah S."/>
            <person name="Dougan E. K."/>
            <person name="Thang M."/>
            <person name="Chan C."/>
        </authorList>
    </citation>
    <scope>NUCLEOTIDE SEQUENCE</scope>
</reference>
<evidence type="ECO:0000256" key="4">
    <source>
        <dbReference type="ARBA" id="ARBA00022692"/>
    </source>
</evidence>
<keyword evidence="11" id="KW-1185">Reference proteome</keyword>
<gene>
    <name evidence="10" type="ORF">EVOR1521_LOCUS22424</name>
</gene>
<dbReference type="GO" id="GO:0000139">
    <property type="term" value="C:Golgi membrane"/>
    <property type="evidence" value="ECO:0007669"/>
    <property type="project" value="UniProtKB-SubCell"/>
</dbReference>
<evidence type="ECO:0000256" key="5">
    <source>
        <dbReference type="ARBA" id="ARBA00022968"/>
    </source>
</evidence>
<keyword evidence="6" id="KW-1133">Transmembrane helix</keyword>
<dbReference type="AlphaFoldDB" id="A0AA36J414"/>
<evidence type="ECO:0000256" key="3">
    <source>
        <dbReference type="ARBA" id="ARBA00022679"/>
    </source>
</evidence>
<evidence type="ECO:0000313" key="10">
    <source>
        <dbReference type="EMBL" id="CAJ1398697.1"/>
    </source>
</evidence>
<dbReference type="GO" id="GO:0009247">
    <property type="term" value="P:glycolipid biosynthetic process"/>
    <property type="evidence" value="ECO:0007669"/>
    <property type="project" value="InterPro"/>
</dbReference>
<evidence type="ECO:0000313" key="11">
    <source>
        <dbReference type="Proteomes" id="UP001178507"/>
    </source>
</evidence>
<evidence type="ECO:0000256" key="1">
    <source>
        <dbReference type="ARBA" id="ARBA00004323"/>
    </source>
</evidence>
<dbReference type="Proteomes" id="UP001178507">
    <property type="component" value="Unassembled WGS sequence"/>
</dbReference>
<name>A0AA36J414_9DINO</name>
<keyword evidence="8" id="KW-0472">Membrane</keyword>
<proteinExistence type="inferred from homology"/>
<evidence type="ECO:0000256" key="2">
    <source>
        <dbReference type="ARBA" id="ARBA00008124"/>
    </source>
</evidence>
<comment type="similarity">
    <text evidence="2">Belongs to the galactose-3-O-sulfotransferase family.</text>
</comment>
<comment type="caution">
    <text evidence="10">The sequence shown here is derived from an EMBL/GenBank/DDBJ whole genome shotgun (WGS) entry which is preliminary data.</text>
</comment>
<accession>A0AA36J414</accession>
<dbReference type="PANTHER" id="PTHR14647">
    <property type="entry name" value="GALACTOSE-3-O-SULFOTRANSFERASE"/>
    <property type="match status" value="1"/>
</dbReference>
<comment type="subcellular location">
    <subcellularLocation>
        <location evidence="1">Golgi apparatus membrane</location>
        <topology evidence="1">Single-pass type II membrane protein</topology>
    </subcellularLocation>
</comment>
<dbReference type="PANTHER" id="PTHR14647:SF87">
    <property type="entry name" value="PUTATIVE-RELATED"/>
    <property type="match status" value="1"/>
</dbReference>
<dbReference type="InterPro" id="IPR027417">
    <property type="entry name" value="P-loop_NTPase"/>
</dbReference>
<keyword evidence="7" id="KW-0333">Golgi apparatus</keyword>
<dbReference type="InterPro" id="IPR009729">
    <property type="entry name" value="Gal-3-0_sulfotransfrase"/>
</dbReference>
<protein>
    <submittedName>
        <fullName evidence="10">Uncharacterized protein</fullName>
    </submittedName>
</protein>
<dbReference type="Gene3D" id="3.40.50.300">
    <property type="entry name" value="P-loop containing nucleotide triphosphate hydrolases"/>
    <property type="match status" value="1"/>
</dbReference>
<evidence type="ECO:0000256" key="8">
    <source>
        <dbReference type="ARBA" id="ARBA00023136"/>
    </source>
</evidence>
<dbReference type="GO" id="GO:0001733">
    <property type="term" value="F:galactosylceramide sulfotransferase activity"/>
    <property type="evidence" value="ECO:0007669"/>
    <property type="project" value="InterPro"/>
</dbReference>
<dbReference type="Pfam" id="PF06990">
    <property type="entry name" value="Gal-3-0_sulfotr"/>
    <property type="match status" value="1"/>
</dbReference>
<evidence type="ECO:0000256" key="6">
    <source>
        <dbReference type="ARBA" id="ARBA00022989"/>
    </source>
</evidence>
<organism evidence="10 11">
    <name type="scientific">Effrenium voratum</name>
    <dbReference type="NCBI Taxonomy" id="2562239"/>
    <lineage>
        <taxon>Eukaryota</taxon>
        <taxon>Sar</taxon>
        <taxon>Alveolata</taxon>
        <taxon>Dinophyceae</taxon>
        <taxon>Suessiales</taxon>
        <taxon>Symbiodiniaceae</taxon>
        <taxon>Effrenium</taxon>
    </lineage>
</organism>
<keyword evidence="3" id="KW-0808">Transferase</keyword>
<keyword evidence="4" id="KW-0812">Transmembrane</keyword>
<keyword evidence="5" id="KW-0735">Signal-anchor</keyword>
<keyword evidence="9" id="KW-0325">Glycoprotein</keyword>
<dbReference type="SUPFAM" id="SSF52540">
    <property type="entry name" value="P-loop containing nucleoside triphosphate hydrolases"/>
    <property type="match status" value="1"/>
</dbReference>
<evidence type="ECO:0000256" key="7">
    <source>
        <dbReference type="ARBA" id="ARBA00023034"/>
    </source>
</evidence>
<dbReference type="EMBL" id="CAUJNA010003308">
    <property type="protein sequence ID" value="CAJ1398697.1"/>
    <property type="molecule type" value="Genomic_DNA"/>
</dbReference>
<evidence type="ECO:0000256" key="9">
    <source>
        <dbReference type="ARBA" id="ARBA00023180"/>
    </source>
</evidence>
<sequence>MHDLLQVHLTPDVYCEAMLRFVLFGLVWAVVASDATSSCPQSSTSSALLQRRVAFGEAMPPIGFAKVHKTGGSTLAGIFFRLAELANSTIMLPACEDNKRLGHPFAFPGEHNLDLHGPPAHQFDMILNHAVLNPVAFASYLKPTPFFVSILREPKAQVASTYNFYRIKFGKWNSTKEYLASLETQLEKASKGRRVRQFINFQSYDLGFYEAGGMPNSTSSEVSEWIASLDKTFSFPSAGLMLITEYFDEGLALLKGRLNVALPALTYTIQKDYQHNESLSYEDLNDTEMSWVLKHAANVDMQLYHHFNRTFAKVWSKRGSSVDSDLRALQDANAALSKDCEATPPGPLCEKFATSDPDRLLYANLFRARQGLKECNDTAKH</sequence>